<dbReference type="InterPro" id="IPR016032">
    <property type="entry name" value="Sig_transdc_resp-reg_C-effctor"/>
</dbReference>
<evidence type="ECO:0000313" key="6">
    <source>
        <dbReference type="Proteomes" id="UP000198242"/>
    </source>
</evidence>
<proteinExistence type="predicted"/>
<reference evidence="6" key="1">
    <citation type="submission" date="2016-06" db="EMBL/GenBank/DDBJ databases">
        <authorList>
            <person name="Varghese N."/>
            <person name="Submissions Spin"/>
        </authorList>
    </citation>
    <scope>NUCLEOTIDE SEQUENCE [LARGE SCALE GENOMIC DNA]</scope>
    <source>
        <strain evidence="6">DSM 43909</strain>
    </source>
</reference>
<evidence type="ECO:0000259" key="4">
    <source>
        <dbReference type="PROSITE" id="PS50043"/>
    </source>
</evidence>
<dbReference type="RefSeq" id="WP_089006223.1">
    <property type="nucleotide sequence ID" value="NZ_LT607411.1"/>
</dbReference>
<dbReference type="CDD" id="cd06170">
    <property type="entry name" value="LuxR_C_like"/>
    <property type="match status" value="1"/>
</dbReference>
<dbReference type="AlphaFoldDB" id="A0A1C4WC46"/>
<dbReference type="InterPro" id="IPR027417">
    <property type="entry name" value="P-loop_NTPase"/>
</dbReference>
<dbReference type="PROSITE" id="PS00622">
    <property type="entry name" value="HTH_LUXR_1"/>
    <property type="match status" value="1"/>
</dbReference>
<dbReference type="PANTHER" id="PTHR44688">
    <property type="entry name" value="DNA-BINDING TRANSCRIPTIONAL ACTIVATOR DEVR_DOSR"/>
    <property type="match status" value="1"/>
</dbReference>
<keyword evidence="3" id="KW-0804">Transcription</keyword>
<keyword evidence="1" id="KW-0805">Transcription regulation</keyword>
<name>A0A1C4WC46_MICVI</name>
<organism evidence="5 6">
    <name type="scientific">Micromonospora viridifaciens</name>
    <dbReference type="NCBI Taxonomy" id="1881"/>
    <lineage>
        <taxon>Bacteria</taxon>
        <taxon>Bacillati</taxon>
        <taxon>Actinomycetota</taxon>
        <taxon>Actinomycetes</taxon>
        <taxon>Micromonosporales</taxon>
        <taxon>Micromonosporaceae</taxon>
        <taxon>Micromonospora</taxon>
    </lineage>
</organism>
<keyword evidence="6" id="KW-1185">Reference proteome</keyword>
<dbReference type="PANTHER" id="PTHR44688:SF16">
    <property type="entry name" value="DNA-BINDING TRANSCRIPTIONAL ACTIVATOR DEVR_DOSR"/>
    <property type="match status" value="1"/>
</dbReference>
<dbReference type="Proteomes" id="UP000198242">
    <property type="component" value="Chromosome I"/>
</dbReference>
<dbReference type="Pfam" id="PF00196">
    <property type="entry name" value="GerE"/>
    <property type="match status" value="1"/>
</dbReference>
<accession>A0A1C4WC46</accession>
<dbReference type="Gene3D" id="3.40.50.300">
    <property type="entry name" value="P-loop containing nucleotide triphosphate hydrolases"/>
    <property type="match status" value="1"/>
</dbReference>
<dbReference type="PRINTS" id="PR00038">
    <property type="entry name" value="HTHLUXR"/>
</dbReference>
<dbReference type="OrthoDB" id="3197423at2"/>
<dbReference type="Gene3D" id="1.25.40.10">
    <property type="entry name" value="Tetratricopeptide repeat domain"/>
    <property type="match status" value="1"/>
</dbReference>
<dbReference type="SUPFAM" id="SSF46894">
    <property type="entry name" value="C-terminal effector domain of the bipartite response regulators"/>
    <property type="match status" value="1"/>
</dbReference>
<dbReference type="EMBL" id="LT607411">
    <property type="protein sequence ID" value="SCE93744.1"/>
    <property type="molecule type" value="Genomic_DNA"/>
</dbReference>
<dbReference type="GO" id="GO:0003677">
    <property type="term" value="F:DNA binding"/>
    <property type="evidence" value="ECO:0007669"/>
    <property type="project" value="UniProtKB-KW"/>
</dbReference>
<evidence type="ECO:0000256" key="1">
    <source>
        <dbReference type="ARBA" id="ARBA00023015"/>
    </source>
</evidence>
<evidence type="ECO:0000256" key="3">
    <source>
        <dbReference type="ARBA" id="ARBA00023163"/>
    </source>
</evidence>
<evidence type="ECO:0000313" key="5">
    <source>
        <dbReference type="EMBL" id="SCE93744.1"/>
    </source>
</evidence>
<dbReference type="InterPro" id="IPR041664">
    <property type="entry name" value="AAA_16"/>
</dbReference>
<dbReference type="Pfam" id="PF13191">
    <property type="entry name" value="AAA_16"/>
    <property type="match status" value="1"/>
</dbReference>
<dbReference type="InterPro" id="IPR000792">
    <property type="entry name" value="Tscrpt_reg_LuxR_C"/>
</dbReference>
<dbReference type="GO" id="GO:0006355">
    <property type="term" value="P:regulation of DNA-templated transcription"/>
    <property type="evidence" value="ECO:0007669"/>
    <property type="project" value="InterPro"/>
</dbReference>
<sequence length="864" mass="93006">MPLHRGDRYWSDWPLVGRAEEVQDIVRNLTIGTGAGVLLVGEPGVGKSRLAGAILDACERDGCLVLRVTATAGWQNVPFGAVVDLLPGLLADMTDLFREVRQRLVRAAAGRPIIVGIDDANWLDEACAVLLERLLVTGVVNVLATVRGSAINAASVVALRRAGQLNRVDVPPLHRPDLIALANAALGPLDGLAQDTLWRITLGNPLFLRELLRMGRTAGTLSCQGGVWSWRQDQAAGLRLDDLIALTVGVLSEAEFTALAYVAYAEPLPLPEFGRLVPEAVAERLEERTLIQIAGTGPAAGVRLAHPLYGEAVRGRTSRLRRARILRDLVEVMAPASAGVEDRMRIVSWRCDAGLDVAPADLLAAAETALLRGGTSLAERLARQIPGPEGVWQLGRVLVGQGWSDEADRALATAYAQLPDVTERARAAALRALNLFWGIRQPQAALDLLAEARRALPDEACPELLVAEAVIAAFWGGGTAALASVAAAARQPPGDPLLATVLAPLRPYLLVNGGAPALAAAEFASGDLPIPRMWPAATQACHVHALLMCGRLDEATAVAERYYRDAVEYGSPDSVGLLAMMIGVCHGNRGQVVEAARWTKEALAVTDKQTLFPVRANILGAAAWWSAHLREFDHAREALREVREMLPAGSRSGDYALLAEALLLAMSGQRVQAGKLLRELAEEFLANGVLTWATAALHLLSRLEPGPAVTAEIRRVAELSDSPLFAWHADYAQALAEADAGLLEKLSHEWEARGYVALAMEAAMHAELAARAAGRVGRLGQRIADLRRRCPGFWPTWLAEPEQTVLLTRREREVCELATTGLSNADIAERLVLSVRTVENHLQRAYEKLGVRQRSDLPRVLCLS</sequence>
<dbReference type="SUPFAM" id="SSF52540">
    <property type="entry name" value="P-loop containing nucleoside triphosphate hydrolases"/>
    <property type="match status" value="1"/>
</dbReference>
<dbReference type="Gene3D" id="1.10.10.10">
    <property type="entry name" value="Winged helix-like DNA-binding domain superfamily/Winged helix DNA-binding domain"/>
    <property type="match status" value="1"/>
</dbReference>
<feature type="domain" description="HTH luxR-type" evidence="4">
    <location>
        <begin position="800"/>
        <end position="864"/>
    </location>
</feature>
<dbReference type="SMART" id="SM00421">
    <property type="entry name" value="HTH_LUXR"/>
    <property type="match status" value="1"/>
</dbReference>
<dbReference type="SUPFAM" id="SSF48452">
    <property type="entry name" value="TPR-like"/>
    <property type="match status" value="1"/>
</dbReference>
<dbReference type="PROSITE" id="PS50043">
    <property type="entry name" value="HTH_LUXR_2"/>
    <property type="match status" value="1"/>
</dbReference>
<gene>
    <name evidence="5" type="ORF">GA0074695_2286</name>
</gene>
<dbReference type="InterPro" id="IPR011990">
    <property type="entry name" value="TPR-like_helical_dom_sf"/>
</dbReference>
<keyword evidence="2" id="KW-0238">DNA-binding</keyword>
<dbReference type="CDD" id="cd00009">
    <property type="entry name" value="AAA"/>
    <property type="match status" value="1"/>
</dbReference>
<dbReference type="InterPro" id="IPR036388">
    <property type="entry name" value="WH-like_DNA-bd_sf"/>
</dbReference>
<protein>
    <submittedName>
        <fullName evidence="5">AAA ATPase domain-containing protein</fullName>
    </submittedName>
</protein>
<evidence type="ECO:0000256" key="2">
    <source>
        <dbReference type="ARBA" id="ARBA00023125"/>
    </source>
</evidence>